<feature type="domain" description="Tryptophan synthase beta chain-like PALP" evidence="10">
    <location>
        <begin position="137"/>
        <end position="460"/>
    </location>
</feature>
<dbReference type="GO" id="GO:0004834">
    <property type="term" value="F:tryptophan synthase activity"/>
    <property type="evidence" value="ECO:0007669"/>
    <property type="project" value="UniProtKB-EC"/>
</dbReference>
<keyword evidence="7" id="KW-0057">Aromatic amino acid biosynthesis</keyword>
<keyword evidence="12" id="KW-1185">Reference proteome</keyword>
<comment type="pathway">
    <text evidence="2">Amino-acid biosynthesis; L-tryptophan biosynthesis; L-tryptophan from chorismate: step 5/5.</text>
</comment>
<dbReference type="AlphaFoldDB" id="A1CUJ3"/>
<dbReference type="PANTHER" id="PTHR48077">
    <property type="entry name" value="TRYPTOPHAN SYNTHASE-RELATED"/>
    <property type="match status" value="1"/>
</dbReference>
<dbReference type="SUPFAM" id="SSF53686">
    <property type="entry name" value="Tryptophan synthase beta subunit-like PLP-dependent enzymes"/>
    <property type="match status" value="1"/>
</dbReference>
<dbReference type="Proteomes" id="UP000006701">
    <property type="component" value="Unassembled WGS sequence"/>
</dbReference>
<keyword evidence="4" id="KW-0028">Amino-acid biosynthesis</keyword>
<gene>
    <name evidence="11" type="ORF">ACLA_086820</name>
</gene>
<comment type="cofactor">
    <cofactor evidence="1">
        <name>pyridoxal 5'-phosphate</name>
        <dbReference type="ChEBI" id="CHEBI:597326"/>
    </cofactor>
</comment>
<dbReference type="InterPro" id="IPR001926">
    <property type="entry name" value="TrpB-like_PALP"/>
</dbReference>
<accession>A1CUJ3</accession>
<dbReference type="Gene3D" id="3.40.50.1100">
    <property type="match status" value="2"/>
</dbReference>
<dbReference type="Pfam" id="PF00291">
    <property type="entry name" value="PALP"/>
    <property type="match status" value="1"/>
</dbReference>
<dbReference type="OMA" id="GPEHAMF"/>
<keyword evidence="5" id="KW-0822">Tryptophan biosynthesis</keyword>
<proteinExistence type="predicted"/>
<keyword evidence="6" id="KW-0663">Pyridoxal phosphate</keyword>
<dbReference type="STRING" id="344612.A1CUJ3"/>
<evidence type="ECO:0000256" key="9">
    <source>
        <dbReference type="ARBA" id="ARBA00049047"/>
    </source>
</evidence>
<keyword evidence="8" id="KW-0456">Lyase</keyword>
<evidence type="ECO:0000256" key="6">
    <source>
        <dbReference type="ARBA" id="ARBA00022898"/>
    </source>
</evidence>
<dbReference type="VEuPathDB" id="FungiDB:ACLA_086820"/>
<evidence type="ECO:0000256" key="2">
    <source>
        <dbReference type="ARBA" id="ARBA00004733"/>
    </source>
</evidence>
<evidence type="ECO:0000259" key="10">
    <source>
        <dbReference type="Pfam" id="PF00291"/>
    </source>
</evidence>
<dbReference type="HOGENOM" id="CLU_016734_3_1_1"/>
<dbReference type="EMBL" id="DS027060">
    <property type="protein sequence ID" value="EAW06980.1"/>
    <property type="molecule type" value="Genomic_DNA"/>
</dbReference>
<evidence type="ECO:0000256" key="5">
    <source>
        <dbReference type="ARBA" id="ARBA00022822"/>
    </source>
</evidence>
<evidence type="ECO:0000256" key="1">
    <source>
        <dbReference type="ARBA" id="ARBA00001933"/>
    </source>
</evidence>
<evidence type="ECO:0000256" key="8">
    <source>
        <dbReference type="ARBA" id="ARBA00023239"/>
    </source>
</evidence>
<sequence length="460" mass="49525">MIVPTSFKPSLTRIRSKRRSKKGQDVALHSHCPACLHSLALVQETSSIPRTLSLNHFDFSRPAGFNRSNARGKFIHNSIWKTCPLPSLPVLLAPTRFGTYGGRFAPESQMDALSELTLAFDRIISDCNFWAGYLSCPGIRPSPLRLAENLTRHAGGANIWLKREDLNQHGSHNIRNIVGQALIAHRLGKSEIVMDCGSANHGIACAAICARLKMKCTILMGSWDATCQKEDVERIKQLGASLITVETGSASRSTLRAAVNEALRYAVAHLSTTYHILSGPIGPHPLPTIARTFQSILGEEIKQQFGGGAGSSRVPDALVSPVGPGSTAVGMFHPFIDHPSVKLLGVEAAGAAPLSRGDVGVLHGCRTYLLQNDDGQILDSWSPSPDMNFPSVGPELACWKDMGRVEYATATDDDAVRGVQILRDQEGVDSGLGTGYAVERTMKLARELGPGRDVVLLVTG</sequence>
<evidence type="ECO:0000256" key="4">
    <source>
        <dbReference type="ARBA" id="ARBA00022605"/>
    </source>
</evidence>
<dbReference type="GO" id="GO:0005737">
    <property type="term" value="C:cytoplasm"/>
    <property type="evidence" value="ECO:0007669"/>
    <property type="project" value="TreeGrafter"/>
</dbReference>
<dbReference type="eggNOG" id="KOG1395">
    <property type="taxonomic scope" value="Eukaryota"/>
</dbReference>
<comment type="catalytic activity">
    <reaction evidence="9">
        <text>(1S,2R)-1-C-(indol-3-yl)glycerol 3-phosphate + L-serine = D-glyceraldehyde 3-phosphate + L-tryptophan + H2O</text>
        <dbReference type="Rhea" id="RHEA:10532"/>
        <dbReference type="ChEBI" id="CHEBI:15377"/>
        <dbReference type="ChEBI" id="CHEBI:33384"/>
        <dbReference type="ChEBI" id="CHEBI:57912"/>
        <dbReference type="ChEBI" id="CHEBI:58866"/>
        <dbReference type="ChEBI" id="CHEBI:59776"/>
        <dbReference type="EC" id="4.2.1.20"/>
    </reaction>
</comment>
<protein>
    <recommendedName>
        <fullName evidence="3">tryptophan synthase</fullName>
        <ecNumber evidence="3">4.2.1.20</ecNumber>
    </recommendedName>
</protein>
<dbReference type="EC" id="4.2.1.20" evidence="3"/>
<dbReference type="KEGG" id="act:ACLA_086820"/>
<evidence type="ECO:0000256" key="3">
    <source>
        <dbReference type="ARBA" id="ARBA00012043"/>
    </source>
</evidence>
<reference evidence="11 12" key="1">
    <citation type="journal article" date="2008" name="PLoS Genet.">
        <title>Genomic islands in the pathogenic filamentous fungus Aspergillus fumigatus.</title>
        <authorList>
            <person name="Fedorova N.D."/>
            <person name="Khaldi N."/>
            <person name="Joardar V.S."/>
            <person name="Maiti R."/>
            <person name="Amedeo P."/>
            <person name="Anderson M.J."/>
            <person name="Crabtree J."/>
            <person name="Silva J.C."/>
            <person name="Badger J.H."/>
            <person name="Albarraq A."/>
            <person name="Angiuoli S."/>
            <person name="Bussey H."/>
            <person name="Bowyer P."/>
            <person name="Cotty P.J."/>
            <person name="Dyer P.S."/>
            <person name="Egan A."/>
            <person name="Galens K."/>
            <person name="Fraser-Liggett C.M."/>
            <person name="Haas B.J."/>
            <person name="Inman J.M."/>
            <person name="Kent R."/>
            <person name="Lemieux S."/>
            <person name="Malavazi I."/>
            <person name="Orvis J."/>
            <person name="Roemer T."/>
            <person name="Ronning C.M."/>
            <person name="Sundaram J.P."/>
            <person name="Sutton G."/>
            <person name="Turner G."/>
            <person name="Venter J.C."/>
            <person name="White O.R."/>
            <person name="Whitty B.R."/>
            <person name="Youngman P."/>
            <person name="Wolfe K.H."/>
            <person name="Goldman G.H."/>
            <person name="Wortman J.R."/>
            <person name="Jiang B."/>
            <person name="Denning D.W."/>
            <person name="Nierman W.C."/>
        </authorList>
    </citation>
    <scope>NUCLEOTIDE SEQUENCE [LARGE SCALE GENOMIC DNA]</scope>
    <source>
        <strain evidence="12">ATCC 1007 / CBS 513.65 / DSM 816 / NCTC 3887 / NRRL 1</strain>
    </source>
</reference>
<dbReference type="InterPro" id="IPR036052">
    <property type="entry name" value="TrpB-like_PALP_sf"/>
</dbReference>
<name>A1CUJ3_ASPCL</name>
<dbReference type="GeneID" id="4700273"/>
<dbReference type="OrthoDB" id="4296777at2759"/>
<dbReference type="InterPro" id="IPR023026">
    <property type="entry name" value="Trp_synth_beta/beta-like"/>
</dbReference>
<dbReference type="PANTHER" id="PTHR48077:SF2">
    <property type="entry name" value="TRYPTOPHAN SYNTHASE"/>
    <property type="match status" value="1"/>
</dbReference>
<organism evidence="11 12">
    <name type="scientific">Aspergillus clavatus (strain ATCC 1007 / CBS 513.65 / DSM 816 / NCTC 3887 / NRRL 1 / QM 1276 / 107)</name>
    <dbReference type="NCBI Taxonomy" id="344612"/>
    <lineage>
        <taxon>Eukaryota</taxon>
        <taxon>Fungi</taxon>
        <taxon>Dikarya</taxon>
        <taxon>Ascomycota</taxon>
        <taxon>Pezizomycotina</taxon>
        <taxon>Eurotiomycetes</taxon>
        <taxon>Eurotiomycetidae</taxon>
        <taxon>Eurotiales</taxon>
        <taxon>Aspergillaceae</taxon>
        <taxon>Aspergillus</taxon>
        <taxon>Aspergillus subgen. Fumigati</taxon>
    </lineage>
</organism>
<dbReference type="RefSeq" id="XP_001268406.1">
    <property type="nucleotide sequence ID" value="XM_001268405.1"/>
</dbReference>
<evidence type="ECO:0000256" key="7">
    <source>
        <dbReference type="ARBA" id="ARBA00023141"/>
    </source>
</evidence>
<evidence type="ECO:0000313" key="11">
    <source>
        <dbReference type="EMBL" id="EAW06980.1"/>
    </source>
</evidence>
<evidence type="ECO:0000313" key="12">
    <source>
        <dbReference type="Proteomes" id="UP000006701"/>
    </source>
</evidence>